<dbReference type="GO" id="GO:0016853">
    <property type="term" value="F:isomerase activity"/>
    <property type="evidence" value="ECO:0007669"/>
    <property type="project" value="UniProtKB-UniRule"/>
</dbReference>
<dbReference type="Gene3D" id="3.30.429.10">
    <property type="entry name" value="Macrophage Migration Inhibitory Factor"/>
    <property type="match status" value="1"/>
</dbReference>
<gene>
    <name evidence="6" type="ORF">GMD42_01300</name>
</gene>
<comment type="caution">
    <text evidence="6">The sequence shown here is derived from an EMBL/GenBank/DDBJ whole genome shotgun (WGS) entry which is preliminary data.</text>
</comment>
<dbReference type="AlphaFoldDB" id="A0A6I3S591"/>
<evidence type="ECO:0000256" key="4">
    <source>
        <dbReference type="RuleBase" id="RU362032"/>
    </source>
</evidence>
<sequence length="70" mass="7820">MPFVRICVTGDEERPTSEQKKELIAGVTKLVGDVLGKNTSNMVVIIDEIPMENYGIGGKTVRERRKEKQS</sequence>
<evidence type="ECO:0000256" key="3">
    <source>
        <dbReference type="PIRSR" id="PIRSR618191-1"/>
    </source>
</evidence>
<feature type="active site" description="Proton acceptor; via imino nitrogen" evidence="3">
    <location>
        <position position="2"/>
    </location>
</feature>
<dbReference type="PANTHER" id="PTHR35530">
    <property type="entry name" value="TAUTOMERASE-RELATED"/>
    <property type="match status" value="1"/>
</dbReference>
<protein>
    <recommendedName>
        <fullName evidence="4">Tautomerase</fullName>
        <ecNumber evidence="4">5.3.2.-</ecNumber>
    </recommendedName>
</protein>
<name>A0A6I3S591_9BURK</name>
<evidence type="ECO:0000259" key="5">
    <source>
        <dbReference type="Pfam" id="PF01361"/>
    </source>
</evidence>
<evidence type="ECO:0000256" key="1">
    <source>
        <dbReference type="ARBA" id="ARBA00006723"/>
    </source>
</evidence>
<dbReference type="Pfam" id="PF01361">
    <property type="entry name" value="Tautomerase"/>
    <property type="match status" value="1"/>
</dbReference>
<dbReference type="GeneID" id="43348021"/>
<proteinExistence type="inferred from homology"/>
<evidence type="ECO:0000313" key="6">
    <source>
        <dbReference type="EMBL" id="MTU42277.1"/>
    </source>
</evidence>
<accession>A0A6I3S591</accession>
<dbReference type="NCBIfam" id="TIGR00013">
    <property type="entry name" value="taut"/>
    <property type="match status" value="1"/>
</dbReference>
<dbReference type="InterPro" id="IPR004370">
    <property type="entry name" value="4-OT-like_dom"/>
</dbReference>
<dbReference type="InterPro" id="IPR014347">
    <property type="entry name" value="Tautomerase/MIF_sf"/>
</dbReference>
<reference evidence="6 7" key="1">
    <citation type="journal article" date="2019" name="Nat. Med.">
        <title>A library of human gut bacterial isolates paired with longitudinal multiomics data enables mechanistic microbiome research.</title>
        <authorList>
            <person name="Poyet M."/>
            <person name="Groussin M."/>
            <person name="Gibbons S.M."/>
            <person name="Avila-Pacheco J."/>
            <person name="Jiang X."/>
            <person name="Kearney S.M."/>
            <person name="Perrotta A.R."/>
            <person name="Berdy B."/>
            <person name="Zhao S."/>
            <person name="Lieberman T.D."/>
            <person name="Swanson P.K."/>
            <person name="Smith M."/>
            <person name="Roesemann S."/>
            <person name="Alexander J.E."/>
            <person name="Rich S.A."/>
            <person name="Livny J."/>
            <person name="Vlamakis H."/>
            <person name="Clish C."/>
            <person name="Bullock K."/>
            <person name="Deik A."/>
            <person name="Scott J."/>
            <person name="Pierce K.A."/>
            <person name="Xavier R.J."/>
            <person name="Alm E.J."/>
        </authorList>
    </citation>
    <scope>NUCLEOTIDE SEQUENCE [LARGE SCALE GENOMIC DNA]</scope>
    <source>
        <strain evidence="6 7">BIOML-A2</strain>
    </source>
</reference>
<feature type="domain" description="4-oxalocrotonate tautomerase-like" evidence="5">
    <location>
        <begin position="2"/>
        <end position="63"/>
    </location>
</feature>
<dbReference type="SUPFAM" id="SSF55331">
    <property type="entry name" value="Tautomerase/MIF"/>
    <property type="match status" value="1"/>
</dbReference>
<evidence type="ECO:0000313" key="7">
    <source>
        <dbReference type="Proteomes" id="UP000462362"/>
    </source>
</evidence>
<evidence type="ECO:0000256" key="2">
    <source>
        <dbReference type="ARBA" id="ARBA00023235"/>
    </source>
</evidence>
<dbReference type="RefSeq" id="WP_008810953.1">
    <property type="nucleotide sequence ID" value="NZ_CAJUON010000007.1"/>
</dbReference>
<dbReference type="EC" id="5.3.2.-" evidence="4"/>
<dbReference type="EMBL" id="WNCL01000002">
    <property type="protein sequence ID" value="MTU42277.1"/>
    <property type="molecule type" value="Genomic_DNA"/>
</dbReference>
<dbReference type="PANTHER" id="PTHR35530:SF1">
    <property type="entry name" value="2-HYDROXYMUCONATE TAUTOMERASE"/>
    <property type="match status" value="1"/>
</dbReference>
<dbReference type="InterPro" id="IPR018191">
    <property type="entry name" value="4-OT"/>
</dbReference>
<organism evidence="6 7">
    <name type="scientific">Parasutterella excrementihominis</name>
    <dbReference type="NCBI Taxonomy" id="487175"/>
    <lineage>
        <taxon>Bacteria</taxon>
        <taxon>Pseudomonadati</taxon>
        <taxon>Pseudomonadota</taxon>
        <taxon>Betaproteobacteria</taxon>
        <taxon>Burkholderiales</taxon>
        <taxon>Sutterellaceae</taxon>
        <taxon>Parasutterella</taxon>
    </lineage>
</organism>
<dbReference type="Proteomes" id="UP000462362">
    <property type="component" value="Unassembled WGS sequence"/>
</dbReference>
<keyword evidence="2 4" id="KW-0413">Isomerase</keyword>
<comment type="similarity">
    <text evidence="1 4">Belongs to the 4-oxalocrotonate tautomerase family.</text>
</comment>